<evidence type="ECO:0000256" key="1">
    <source>
        <dbReference type="SAM" id="Phobius"/>
    </source>
</evidence>
<keyword evidence="1" id="KW-0472">Membrane</keyword>
<dbReference type="SMART" id="SM00014">
    <property type="entry name" value="acidPPc"/>
    <property type="match status" value="1"/>
</dbReference>
<dbReference type="PANTHER" id="PTHR14969:SF13">
    <property type="entry name" value="AT30094P"/>
    <property type="match status" value="1"/>
</dbReference>
<dbReference type="Gene3D" id="1.20.144.10">
    <property type="entry name" value="Phosphatidic acid phosphatase type 2/haloperoxidase"/>
    <property type="match status" value="2"/>
</dbReference>
<sequence length="232" mass="25831">MGKLGTQINEKVLQKLSYKLVIGIIATLMLIGVFGYLADSLIDRELSAFDTFLSSIVFDMQTPWLTDFMIFVTSIGDTSTYVVVVIIYLAVLLKKKLKLESLILLITILGAWGLNGALKFMFQRARPDIEHLIEVGGYSFPSGHAMVSIAAYGIMGFLIVQYLQNQGRSYWPVILLTSLLIFLIGFSRVYLHVHYPSDVIAGFSAGAVWLLTCMYAMSILKSRGNQKENSPL</sequence>
<feature type="transmembrane region" description="Helical" evidence="1">
    <location>
        <begin position="142"/>
        <end position="163"/>
    </location>
</feature>
<feature type="transmembrane region" description="Helical" evidence="1">
    <location>
        <begin position="170"/>
        <end position="193"/>
    </location>
</feature>
<proteinExistence type="predicted"/>
<feature type="domain" description="Phosphatidic acid phosphatase type 2/haloperoxidase" evidence="2">
    <location>
        <begin position="101"/>
        <end position="214"/>
    </location>
</feature>
<reference evidence="3 4" key="1">
    <citation type="submission" date="2022-01" db="EMBL/GenBank/DDBJ databases">
        <title>Alkalihalobacillus sp. EGI L200015, a novel bacterium isolated from a salt lake sediment.</title>
        <authorList>
            <person name="Gao L."/>
            <person name="Fang B.-Z."/>
            <person name="Li W.-J."/>
        </authorList>
    </citation>
    <scope>NUCLEOTIDE SEQUENCE [LARGE SCALE GENOMIC DNA]</scope>
    <source>
        <strain evidence="3 4">KCTC 12718</strain>
    </source>
</reference>
<evidence type="ECO:0000259" key="2">
    <source>
        <dbReference type="SMART" id="SM00014"/>
    </source>
</evidence>
<dbReference type="PANTHER" id="PTHR14969">
    <property type="entry name" value="SPHINGOSINE-1-PHOSPHATE PHOSPHOHYDROLASE"/>
    <property type="match status" value="1"/>
</dbReference>
<comment type="caution">
    <text evidence="3">The sequence shown here is derived from an EMBL/GenBank/DDBJ whole genome shotgun (WGS) entry which is preliminary data.</text>
</comment>
<evidence type="ECO:0000313" key="3">
    <source>
        <dbReference type="EMBL" id="MCF6138603.1"/>
    </source>
</evidence>
<gene>
    <name evidence="3" type="ORF">L2716_12770</name>
</gene>
<dbReference type="InterPro" id="IPR000326">
    <property type="entry name" value="PAP2/HPO"/>
</dbReference>
<dbReference type="Pfam" id="PF01569">
    <property type="entry name" value="PAP2"/>
    <property type="match status" value="1"/>
</dbReference>
<dbReference type="SUPFAM" id="SSF48317">
    <property type="entry name" value="Acid phosphatase/Vanadium-dependent haloperoxidase"/>
    <property type="match status" value="1"/>
</dbReference>
<accession>A0ABS9H403</accession>
<protein>
    <submittedName>
        <fullName evidence="3">Phosphatase PAP2 family protein</fullName>
    </submittedName>
</protein>
<name>A0ABS9H403_9BACL</name>
<dbReference type="Proteomes" id="UP001649381">
    <property type="component" value="Unassembled WGS sequence"/>
</dbReference>
<keyword evidence="1" id="KW-0812">Transmembrane</keyword>
<dbReference type="RefSeq" id="WP_236335804.1">
    <property type="nucleotide sequence ID" value="NZ_JAKIJS010000001.1"/>
</dbReference>
<dbReference type="CDD" id="cd03392">
    <property type="entry name" value="PAP2_like_2"/>
    <property type="match status" value="1"/>
</dbReference>
<keyword evidence="1" id="KW-1133">Transmembrane helix</keyword>
<feature type="transmembrane region" description="Helical" evidence="1">
    <location>
        <begin position="102"/>
        <end position="122"/>
    </location>
</feature>
<dbReference type="EMBL" id="JAKIJS010000001">
    <property type="protein sequence ID" value="MCF6138603.1"/>
    <property type="molecule type" value="Genomic_DNA"/>
</dbReference>
<dbReference type="InterPro" id="IPR036938">
    <property type="entry name" value="PAP2/HPO_sf"/>
</dbReference>
<feature type="transmembrane region" description="Helical" evidence="1">
    <location>
        <begin position="199"/>
        <end position="220"/>
    </location>
</feature>
<feature type="transmembrane region" description="Helical" evidence="1">
    <location>
        <begin position="20"/>
        <end position="38"/>
    </location>
</feature>
<feature type="transmembrane region" description="Helical" evidence="1">
    <location>
        <begin position="68"/>
        <end position="90"/>
    </location>
</feature>
<organism evidence="3 4">
    <name type="scientific">Pseudalkalibacillus berkeleyi</name>
    <dbReference type="NCBI Taxonomy" id="1069813"/>
    <lineage>
        <taxon>Bacteria</taxon>
        <taxon>Bacillati</taxon>
        <taxon>Bacillota</taxon>
        <taxon>Bacilli</taxon>
        <taxon>Bacillales</taxon>
        <taxon>Fictibacillaceae</taxon>
        <taxon>Pseudalkalibacillus</taxon>
    </lineage>
</organism>
<keyword evidence="4" id="KW-1185">Reference proteome</keyword>
<evidence type="ECO:0000313" key="4">
    <source>
        <dbReference type="Proteomes" id="UP001649381"/>
    </source>
</evidence>